<gene>
    <name evidence="2" type="ORF">GT003_23765</name>
</gene>
<evidence type="ECO:0000313" key="3">
    <source>
        <dbReference type="Proteomes" id="UP000558113"/>
    </source>
</evidence>
<sequence length="169" mass="18603">MNYETGKLRYMLQLDSTEPGADSDSIRCRVAPSGDAVCASKLIGMIGIRERTTAPRVFINGLEQFYAQKPLIRNGTTLVPLRGIYEQLGATAKWHAEDRSITAIKQGITMKLIIGSKRALVGHDQIPLTEAPIVMNGTTFVPLRFISESLHAIVIWEKPTATIQIVTLP</sequence>
<dbReference type="RefSeq" id="WP_161702585.1">
    <property type="nucleotide sequence ID" value="NZ_JAAAMU010000015.1"/>
</dbReference>
<evidence type="ECO:0000313" key="2">
    <source>
        <dbReference type="EMBL" id="NBC72024.1"/>
    </source>
</evidence>
<keyword evidence="3" id="KW-1185">Reference proteome</keyword>
<feature type="domain" description="Copper amine oxidase-like N-terminal" evidence="1">
    <location>
        <begin position="59"/>
        <end position="165"/>
    </location>
</feature>
<dbReference type="Proteomes" id="UP000558113">
    <property type="component" value="Unassembled WGS sequence"/>
</dbReference>
<dbReference type="InterPro" id="IPR036582">
    <property type="entry name" value="Mao_N_sf"/>
</dbReference>
<dbReference type="Pfam" id="PF07833">
    <property type="entry name" value="Cu_amine_oxidN1"/>
    <property type="match status" value="1"/>
</dbReference>
<protein>
    <recommendedName>
        <fullName evidence="1">Copper amine oxidase-like N-terminal domain-containing protein</fullName>
    </recommendedName>
</protein>
<name>A0A7X4YUW3_9BACL</name>
<accession>A0A7X4YUW3</accession>
<dbReference type="SUPFAM" id="SSF55383">
    <property type="entry name" value="Copper amine oxidase, domain N"/>
    <property type="match status" value="1"/>
</dbReference>
<organism evidence="2 3">
    <name type="scientific">Paenibacillus sacheonensis</name>
    <dbReference type="NCBI Taxonomy" id="742054"/>
    <lineage>
        <taxon>Bacteria</taxon>
        <taxon>Bacillati</taxon>
        <taxon>Bacillota</taxon>
        <taxon>Bacilli</taxon>
        <taxon>Bacillales</taxon>
        <taxon>Paenibacillaceae</taxon>
        <taxon>Paenibacillus</taxon>
    </lineage>
</organism>
<dbReference type="InterPro" id="IPR012854">
    <property type="entry name" value="Cu_amine_oxidase-like_N"/>
</dbReference>
<evidence type="ECO:0000259" key="1">
    <source>
        <dbReference type="Pfam" id="PF07833"/>
    </source>
</evidence>
<dbReference type="OrthoDB" id="2665331at2"/>
<comment type="caution">
    <text evidence="2">The sequence shown here is derived from an EMBL/GenBank/DDBJ whole genome shotgun (WGS) entry which is preliminary data.</text>
</comment>
<proteinExistence type="predicted"/>
<dbReference type="AlphaFoldDB" id="A0A7X4YUW3"/>
<reference evidence="2 3" key="1">
    <citation type="submission" date="2020-01" db="EMBL/GenBank/DDBJ databases">
        <title>Paenibacillus soybeanensis sp. nov. isolated from the nodules of soybean (Glycine max(L.) Merr).</title>
        <authorList>
            <person name="Wang H."/>
        </authorList>
    </citation>
    <scope>NUCLEOTIDE SEQUENCE [LARGE SCALE GENOMIC DNA]</scope>
    <source>
        <strain evidence="2 3">DSM 23054</strain>
    </source>
</reference>
<dbReference type="EMBL" id="JAAAMU010000015">
    <property type="protein sequence ID" value="NBC72024.1"/>
    <property type="molecule type" value="Genomic_DNA"/>
</dbReference>
<dbReference type="Gene3D" id="3.30.457.10">
    <property type="entry name" value="Copper amine oxidase-like, N-terminal domain"/>
    <property type="match status" value="1"/>
</dbReference>